<accession>A0A3A6QVU9</accession>
<sequence length="237" mass="27430">MAPIIVGHRGVAGCYPENTRVSIEAAIRQGLLWVEVDIQPTQDDILVVAHDHSIERCSNGHGRIDTLTLEQLRQFDFGAWFSPQFDNEPIMTLQELLALAKQHNLHLNLEVKIDHHDASHVAQLVQQELQRCNVHQDTVLLSSFSHEVIRALHQFCPKYKLAVLSERLRSQDIDLLKEVQAFSCNLNFRWVNREQINRLHQDGYQVWCYTVNNPRKLKHLPTLDAIFSDFPQRFTSI</sequence>
<dbReference type="PROSITE" id="PS51704">
    <property type="entry name" value="GP_PDE"/>
    <property type="match status" value="1"/>
</dbReference>
<evidence type="ECO:0000259" key="1">
    <source>
        <dbReference type="PROSITE" id="PS51704"/>
    </source>
</evidence>
<dbReference type="GO" id="GO:0006629">
    <property type="term" value="P:lipid metabolic process"/>
    <property type="evidence" value="ECO:0007669"/>
    <property type="project" value="InterPro"/>
</dbReference>
<organism evidence="2 3">
    <name type="scientific">Vibrio sinensis</name>
    <dbReference type="NCBI Taxonomy" id="2302434"/>
    <lineage>
        <taxon>Bacteria</taxon>
        <taxon>Pseudomonadati</taxon>
        <taxon>Pseudomonadota</taxon>
        <taxon>Gammaproteobacteria</taxon>
        <taxon>Vibrionales</taxon>
        <taxon>Vibrionaceae</taxon>
        <taxon>Vibrio</taxon>
    </lineage>
</organism>
<dbReference type="GO" id="GO:0008081">
    <property type="term" value="F:phosphoric diester hydrolase activity"/>
    <property type="evidence" value="ECO:0007669"/>
    <property type="project" value="InterPro"/>
</dbReference>
<dbReference type="PANTHER" id="PTHR46211">
    <property type="entry name" value="GLYCEROPHOSPHORYL DIESTER PHOSPHODIESTERASE"/>
    <property type="match status" value="1"/>
</dbReference>
<dbReference type="SUPFAM" id="SSF51695">
    <property type="entry name" value="PLC-like phosphodiesterases"/>
    <property type="match status" value="1"/>
</dbReference>
<dbReference type="InterPro" id="IPR030395">
    <property type="entry name" value="GP_PDE_dom"/>
</dbReference>
<proteinExistence type="predicted"/>
<dbReference type="InterPro" id="IPR017946">
    <property type="entry name" value="PLC-like_Pdiesterase_TIM-brl"/>
</dbReference>
<comment type="caution">
    <text evidence="2">The sequence shown here is derived from an EMBL/GenBank/DDBJ whole genome shotgun (WGS) entry which is preliminary data.</text>
</comment>
<keyword evidence="3" id="KW-1185">Reference proteome</keyword>
<name>A0A3A6QVU9_9VIBR</name>
<dbReference type="Gene3D" id="3.20.20.190">
    <property type="entry name" value="Phosphatidylinositol (PI) phosphodiesterase"/>
    <property type="match status" value="1"/>
</dbReference>
<gene>
    <name evidence="2" type="ORF">DZ860_21290</name>
</gene>
<evidence type="ECO:0000313" key="3">
    <source>
        <dbReference type="Proteomes" id="UP000273252"/>
    </source>
</evidence>
<dbReference type="EMBL" id="QVMU01000032">
    <property type="protein sequence ID" value="RJX65774.1"/>
    <property type="molecule type" value="Genomic_DNA"/>
</dbReference>
<protein>
    <submittedName>
        <fullName evidence="2">Glycerophosphoryl diester phosphodiesterase</fullName>
    </submittedName>
</protein>
<dbReference type="AlphaFoldDB" id="A0A3A6QVU9"/>
<dbReference type="Pfam" id="PF03009">
    <property type="entry name" value="GDPD"/>
    <property type="match status" value="1"/>
</dbReference>
<evidence type="ECO:0000313" key="2">
    <source>
        <dbReference type="EMBL" id="RJX65774.1"/>
    </source>
</evidence>
<feature type="domain" description="GP-PDE" evidence="1">
    <location>
        <begin position="3"/>
        <end position="237"/>
    </location>
</feature>
<dbReference type="Proteomes" id="UP000273252">
    <property type="component" value="Unassembled WGS sequence"/>
</dbReference>
<dbReference type="PANTHER" id="PTHR46211:SF1">
    <property type="entry name" value="GLYCEROPHOSPHODIESTER PHOSPHODIESTERASE, CYTOPLASMIC"/>
    <property type="match status" value="1"/>
</dbReference>
<dbReference type="OrthoDB" id="9795622at2"/>
<reference evidence="2 3" key="1">
    <citation type="submission" date="2018-08" db="EMBL/GenBank/DDBJ databases">
        <title>Vibrio isolated from the Eastern China Marginal Seas.</title>
        <authorList>
            <person name="Li Y."/>
        </authorList>
    </citation>
    <scope>NUCLEOTIDE SEQUENCE [LARGE SCALE GENOMIC DNA]</scope>
    <source>
        <strain evidence="2 3">BEI233</strain>
    </source>
</reference>
<dbReference type="RefSeq" id="WP_120035041.1">
    <property type="nucleotide sequence ID" value="NZ_QVMU01000032.1"/>
</dbReference>